<dbReference type="InterPro" id="IPR000821">
    <property type="entry name" value="Ala_racemase"/>
</dbReference>
<dbReference type="GO" id="GO:0005829">
    <property type="term" value="C:cytosol"/>
    <property type="evidence" value="ECO:0007669"/>
    <property type="project" value="TreeGrafter"/>
</dbReference>
<reference evidence="5 6" key="1">
    <citation type="submission" date="2016-03" db="EMBL/GenBank/DDBJ databases">
        <title>Genome sequence of Mycoplasma gallinarum strain Mgn_IPT.</title>
        <authorList>
            <person name="Yacoub E."/>
            <person name="Sirand-Pugnet P."/>
            <person name="Barre A."/>
            <person name="Maurier F."/>
            <person name="Blanchard A."/>
            <person name="Ben Abdelmoumen B.M."/>
        </authorList>
    </citation>
    <scope>NUCLEOTIDE SEQUENCE [LARGE SCALE GENOMIC DNA]</scope>
    <source>
        <strain evidence="5 6">Mgn_IPT</strain>
    </source>
</reference>
<evidence type="ECO:0000256" key="3">
    <source>
        <dbReference type="ARBA" id="ARBA00023235"/>
    </source>
</evidence>
<protein>
    <submittedName>
        <fullName evidence="5">Alanine racemase-like protein</fullName>
    </submittedName>
</protein>
<sequence>MKTTNKYPRIVINETKFKQNIRRAIEICKESNIEVLAVTKGFVGNRRMAEIYSECGIKMFGDSRIENFKVYHDIPGHKQLLRLPQLEEIPELLTYCDSSLNGDLKMIKAISDYVVNHNLKPHKIVLMIDLGDRREGVLPEDVDFTVQEILKLKGVELFGLGCNFGCYGARIPSVEAMNLFIQIKKEIEAKYHITIPHISGGNSLSLHMVWEKTMPKEVNVLRMGFSMIFGTEDKYRLTIDGMYRDAFRCEAEVVEVDYKSSLPIGPAGIDAFGKEPVFVDEGDIKRLILAIGKLDTSFDDMYPYDSDLKVLGGSSDLMIINATNSKKNYQVGDIITFGLDWGSLLYLFNSKFVEKVFEK</sequence>
<evidence type="ECO:0000313" key="5">
    <source>
        <dbReference type="EMBL" id="OAB48809.1"/>
    </source>
</evidence>
<dbReference type="SUPFAM" id="SSF51419">
    <property type="entry name" value="PLP-binding barrel"/>
    <property type="match status" value="1"/>
</dbReference>
<dbReference type="EMBL" id="LVLH01000037">
    <property type="protein sequence ID" value="OAB48809.1"/>
    <property type="molecule type" value="Genomic_DNA"/>
</dbReference>
<organism evidence="5 6">
    <name type="scientific">Mycoplasmopsis gallinarum</name>
    <dbReference type="NCBI Taxonomy" id="29557"/>
    <lineage>
        <taxon>Bacteria</taxon>
        <taxon>Bacillati</taxon>
        <taxon>Mycoplasmatota</taxon>
        <taxon>Mycoplasmoidales</taxon>
        <taxon>Metamycoplasmataceae</taxon>
        <taxon>Mycoplasmopsis</taxon>
    </lineage>
</organism>
<keyword evidence="3" id="KW-0413">Isomerase</keyword>
<proteinExistence type="predicted"/>
<comment type="caution">
    <text evidence="5">The sequence shown here is derived from an EMBL/GenBank/DDBJ whole genome shotgun (WGS) entry which is preliminary data.</text>
</comment>
<keyword evidence="2" id="KW-0663">Pyridoxal phosphate</keyword>
<feature type="domain" description="Alanine racemase N-terminal" evidence="4">
    <location>
        <begin position="12"/>
        <end position="229"/>
    </location>
</feature>
<gene>
    <name evidence="5" type="ORF">MGALLINA_04470</name>
</gene>
<evidence type="ECO:0000259" key="4">
    <source>
        <dbReference type="Pfam" id="PF01168"/>
    </source>
</evidence>
<evidence type="ECO:0000313" key="6">
    <source>
        <dbReference type="Proteomes" id="UP000076983"/>
    </source>
</evidence>
<comment type="cofactor">
    <cofactor evidence="1">
        <name>pyridoxal 5'-phosphate</name>
        <dbReference type="ChEBI" id="CHEBI:597326"/>
    </cofactor>
</comment>
<name>A0A168RBK6_9BACT</name>
<dbReference type="RefSeq" id="WP_063626225.1">
    <property type="nucleotide sequence ID" value="NZ_LVLH01000037.1"/>
</dbReference>
<dbReference type="PANTHER" id="PTHR30511:SF3">
    <property type="entry name" value="LYSINE RACEMASE"/>
    <property type="match status" value="1"/>
</dbReference>
<dbReference type="PANTHER" id="PTHR30511">
    <property type="entry name" value="ALANINE RACEMASE"/>
    <property type="match status" value="1"/>
</dbReference>
<dbReference type="Gene3D" id="3.20.20.10">
    <property type="entry name" value="Alanine racemase"/>
    <property type="match status" value="1"/>
</dbReference>
<evidence type="ECO:0000256" key="1">
    <source>
        <dbReference type="ARBA" id="ARBA00001933"/>
    </source>
</evidence>
<dbReference type="Pfam" id="PF01168">
    <property type="entry name" value="Ala_racemase_N"/>
    <property type="match status" value="1"/>
</dbReference>
<dbReference type="PATRIC" id="fig|29557.3.peg.440"/>
<dbReference type="GO" id="GO:0030170">
    <property type="term" value="F:pyridoxal phosphate binding"/>
    <property type="evidence" value="ECO:0007669"/>
    <property type="project" value="TreeGrafter"/>
</dbReference>
<dbReference type="OrthoDB" id="504078at2"/>
<dbReference type="Proteomes" id="UP000076983">
    <property type="component" value="Unassembled WGS sequence"/>
</dbReference>
<accession>A0A168RBK6</accession>
<keyword evidence="6" id="KW-1185">Reference proteome</keyword>
<dbReference type="GO" id="GO:0008784">
    <property type="term" value="F:alanine racemase activity"/>
    <property type="evidence" value="ECO:0007669"/>
    <property type="project" value="TreeGrafter"/>
</dbReference>
<dbReference type="CDD" id="cd06815">
    <property type="entry name" value="PLPDE_III_AR_like_1"/>
    <property type="match status" value="1"/>
</dbReference>
<dbReference type="InterPro" id="IPR029066">
    <property type="entry name" value="PLP-binding_barrel"/>
</dbReference>
<dbReference type="AlphaFoldDB" id="A0A168RBK6"/>
<evidence type="ECO:0000256" key="2">
    <source>
        <dbReference type="ARBA" id="ARBA00022898"/>
    </source>
</evidence>
<dbReference type="InterPro" id="IPR001608">
    <property type="entry name" value="Ala_racemase_N"/>
</dbReference>
<dbReference type="STRING" id="29557.MGALLINA_04470"/>